<gene>
    <name evidence="4" type="ORF">KUTeg_019925</name>
</gene>
<feature type="non-terminal residue" evidence="4">
    <location>
        <position position="214"/>
    </location>
</feature>
<dbReference type="Pfam" id="PF01549">
    <property type="entry name" value="ShK"/>
    <property type="match status" value="1"/>
</dbReference>
<dbReference type="Pfam" id="PF00093">
    <property type="entry name" value="VWC"/>
    <property type="match status" value="1"/>
</dbReference>
<dbReference type="InterPro" id="IPR001007">
    <property type="entry name" value="VWF_dom"/>
</dbReference>
<dbReference type="PROSITE" id="PS01208">
    <property type="entry name" value="VWFC_1"/>
    <property type="match status" value="1"/>
</dbReference>
<evidence type="ECO:0000313" key="5">
    <source>
        <dbReference type="Proteomes" id="UP001217089"/>
    </source>
</evidence>
<dbReference type="Proteomes" id="UP001217089">
    <property type="component" value="Unassembled WGS sequence"/>
</dbReference>
<keyword evidence="5" id="KW-1185">Reference proteome</keyword>
<evidence type="ECO:0008006" key="6">
    <source>
        <dbReference type="Google" id="ProtNLM"/>
    </source>
</evidence>
<dbReference type="EMBL" id="JARBDR010000917">
    <property type="protein sequence ID" value="KAJ8303529.1"/>
    <property type="molecule type" value="Genomic_DNA"/>
</dbReference>
<evidence type="ECO:0000256" key="1">
    <source>
        <dbReference type="PROSITE-ProRule" id="PRU01005"/>
    </source>
</evidence>
<dbReference type="SMART" id="SM00215">
    <property type="entry name" value="VWC_out"/>
    <property type="match status" value="1"/>
</dbReference>
<dbReference type="Gene3D" id="1.10.10.1940">
    <property type="match status" value="1"/>
</dbReference>
<comment type="caution">
    <text evidence="1">Lacks conserved residue(s) required for the propagation of feature annotation.</text>
</comment>
<evidence type="ECO:0000259" key="3">
    <source>
        <dbReference type="PROSITE" id="PS51670"/>
    </source>
</evidence>
<dbReference type="SUPFAM" id="SSF57603">
    <property type="entry name" value="FnI-like domain"/>
    <property type="match status" value="1"/>
</dbReference>
<sequence length="214" mass="23813">MKRLFFEESSCADVLDNCAAYGASVCSDQQYTQWVLKNCQKTCNKCGKLRVRVNVLLKLIYSDYLGAHVLISSRTVKHMEIPPVLTQSMINGQKQIALLPAINVVRCVYKGKVYQQGQSWKDGCSFKCSCDDGTLGKYTCKQLCVTWNLPDVCTMTEPVPGKCCKTPNCPPYIEVKCVNWSLPNSCSLNEPAPGKCCKTPNCPPSVQLTYPPNY</sequence>
<name>A0ABQ9EDV9_TEGGR</name>
<proteinExistence type="predicted"/>
<feature type="domain" description="ShKT" evidence="3">
    <location>
        <begin position="11"/>
        <end position="46"/>
    </location>
</feature>
<dbReference type="PROSITE" id="PS51670">
    <property type="entry name" value="SHKT"/>
    <property type="match status" value="1"/>
</dbReference>
<dbReference type="PROSITE" id="PS50184">
    <property type="entry name" value="VWFC_2"/>
    <property type="match status" value="1"/>
</dbReference>
<feature type="domain" description="VWFC" evidence="2">
    <location>
        <begin position="105"/>
        <end position="170"/>
    </location>
</feature>
<dbReference type="SMART" id="SM00254">
    <property type="entry name" value="ShKT"/>
    <property type="match status" value="1"/>
</dbReference>
<dbReference type="InterPro" id="IPR003582">
    <property type="entry name" value="ShKT_dom"/>
</dbReference>
<organism evidence="4 5">
    <name type="scientific">Tegillarca granosa</name>
    <name type="common">Malaysian cockle</name>
    <name type="synonym">Anadara granosa</name>
    <dbReference type="NCBI Taxonomy" id="220873"/>
    <lineage>
        <taxon>Eukaryota</taxon>
        <taxon>Metazoa</taxon>
        <taxon>Spiralia</taxon>
        <taxon>Lophotrochozoa</taxon>
        <taxon>Mollusca</taxon>
        <taxon>Bivalvia</taxon>
        <taxon>Autobranchia</taxon>
        <taxon>Pteriomorphia</taxon>
        <taxon>Arcoida</taxon>
        <taxon>Arcoidea</taxon>
        <taxon>Arcidae</taxon>
        <taxon>Tegillarca</taxon>
    </lineage>
</organism>
<protein>
    <recommendedName>
        <fullName evidence="6">VWFC domain-containing protein</fullName>
    </recommendedName>
</protein>
<dbReference type="SMART" id="SM00214">
    <property type="entry name" value="VWC"/>
    <property type="match status" value="1"/>
</dbReference>
<accession>A0ABQ9EDV9</accession>
<comment type="caution">
    <text evidence="4">The sequence shown here is derived from an EMBL/GenBank/DDBJ whole genome shotgun (WGS) entry which is preliminary data.</text>
</comment>
<evidence type="ECO:0000259" key="2">
    <source>
        <dbReference type="PROSITE" id="PS50184"/>
    </source>
</evidence>
<evidence type="ECO:0000313" key="4">
    <source>
        <dbReference type="EMBL" id="KAJ8303529.1"/>
    </source>
</evidence>
<reference evidence="4 5" key="1">
    <citation type="submission" date="2022-12" db="EMBL/GenBank/DDBJ databases">
        <title>Chromosome-level genome of Tegillarca granosa.</title>
        <authorList>
            <person name="Kim J."/>
        </authorList>
    </citation>
    <scope>NUCLEOTIDE SEQUENCE [LARGE SCALE GENOMIC DNA]</scope>
    <source>
        <strain evidence="4">Teg-2019</strain>
        <tissue evidence="4">Adductor muscle</tissue>
    </source>
</reference>